<comment type="caution">
    <text evidence="1">The sequence shown here is derived from an EMBL/GenBank/DDBJ whole genome shotgun (WGS) entry which is preliminary data.</text>
</comment>
<proteinExistence type="predicted"/>
<accession>A0A1Y2BTR5</accession>
<organism evidence="1 2">
    <name type="scientific">Rhizoclosmatium globosum</name>
    <dbReference type="NCBI Taxonomy" id="329046"/>
    <lineage>
        <taxon>Eukaryota</taxon>
        <taxon>Fungi</taxon>
        <taxon>Fungi incertae sedis</taxon>
        <taxon>Chytridiomycota</taxon>
        <taxon>Chytridiomycota incertae sedis</taxon>
        <taxon>Chytridiomycetes</taxon>
        <taxon>Chytridiales</taxon>
        <taxon>Chytriomycetaceae</taxon>
        <taxon>Rhizoclosmatium</taxon>
    </lineage>
</organism>
<protein>
    <submittedName>
        <fullName evidence="1">Uncharacterized protein</fullName>
    </submittedName>
</protein>
<evidence type="ECO:0000313" key="1">
    <source>
        <dbReference type="EMBL" id="ORY38158.1"/>
    </source>
</evidence>
<evidence type="ECO:0000313" key="2">
    <source>
        <dbReference type="Proteomes" id="UP000193642"/>
    </source>
</evidence>
<gene>
    <name evidence="1" type="ORF">BCR33DRAFT_433489</name>
</gene>
<dbReference type="Proteomes" id="UP000193642">
    <property type="component" value="Unassembled WGS sequence"/>
</dbReference>
<reference evidence="1 2" key="1">
    <citation type="submission" date="2016-07" db="EMBL/GenBank/DDBJ databases">
        <title>Pervasive Adenine N6-methylation of Active Genes in Fungi.</title>
        <authorList>
            <consortium name="DOE Joint Genome Institute"/>
            <person name="Mondo S.J."/>
            <person name="Dannebaum R.O."/>
            <person name="Kuo R.C."/>
            <person name="Labutti K."/>
            <person name="Haridas S."/>
            <person name="Kuo A."/>
            <person name="Salamov A."/>
            <person name="Ahrendt S.R."/>
            <person name="Lipzen A."/>
            <person name="Sullivan W."/>
            <person name="Andreopoulos W.B."/>
            <person name="Clum A."/>
            <person name="Lindquist E."/>
            <person name="Daum C."/>
            <person name="Ramamoorthy G.K."/>
            <person name="Gryganskyi A."/>
            <person name="Culley D."/>
            <person name="Magnuson J.K."/>
            <person name="James T.Y."/>
            <person name="O'Malley M.A."/>
            <person name="Stajich J.E."/>
            <person name="Spatafora J.W."/>
            <person name="Visel A."/>
            <person name="Grigoriev I.V."/>
        </authorList>
    </citation>
    <scope>NUCLEOTIDE SEQUENCE [LARGE SCALE GENOMIC DNA]</scope>
    <source>
        <strain evidence="1 2">JEL800</strain>
    </source>
</reference>
<dbReference type="EMBL" id="MCGO01000045">
    <property type="protein sequence ID" value="ORY38158.1"/>
    <property type="molecule type" value="Genomic_DNA"/>
</dbReference>
<dbReference type="AlphaFoldDB" id="A0A1Y2BTR5"/>
<keyword evidence="2" id="KW-1185">Reference proteome</keyword>
<name>A0A1Y2BTR5_9FUNG</name>
<sequence>MYECNIVTVPNSDRSNGCYICFIPSKEGAPERNKVGAIDECVLEEVDAVLTLVAIDSEDETDLRDVADFLSSLANLT</sequence>